<dbReference type="AlphaFoldDB" id="A0A4Q4SVR3"/>
<name>A0A4Q4SVR3_9PEZI</name>
<proteinExistence type="predicted"/>
<organism evidence="2 3">
    <name type="scientific">Monosporascus ibericus</name>
    <dbReference type="NCBI Taxonomy" id="155417"/>
    <lineage>
        <taxon>Eukaryota</taxon>
        <taxon>Fungi</taxon>
        <taxon>Dikarya</taxon>
        <taxon>Ascomycota</taxon>
        <taxon>Pezizomycotina</taxon>
        <taxon>Sordariomycetes</taxon>
        <taxon>Xylariomycetidae</taxon>
        <taxon>Xylariales</taxon>
        <taxon>Xylariales incertae sedis</taxon>
        <taxon>Monosporascus</taxon>
    </lineage>
</organism>
<comment type="caution">
    <text evidence="2">The sequence shown here is derived from an EMBL/GenBank/DDBJ whole genome shotgun (WGS) entry which is preliminary data.</text>
</comment>
<protein>
    <recommendedName>
        <fullName evidence="1">2EXR domain-containing protein</fullName>
    </recommendedName>
</protein>
<accession>A0A4Q4SVR3</accession>
<evidence type="ECO:0000313" key="3">
    <source>
        <dbReference type="Proteomes" id="UP000293360"/>
    </source>
</evidence>
<dbReference type="InterPro" id="IPR045518">
    <property type="entry name" value="2EXR"/>
</dbReference>
<dbReference type="Pfam" id="PF20150">
    <property type="entry name" value="2EXR"/>
    <property type="match status" value="1"/>
</dbReference>
<dbReference type="PANTHER" id="PTHR35910">
    <property type="entry name" value="2EXR DOMAIN-CONTAINING PROTEIN"/>
    <property type="match status" value="1"/>
</dbReference>
<dbReference type="Proteomes" id="UP000293360">
    <property type="component" value="Unassembled WGS sequence"/>
</dbReference>
<gene>
    <name evidence="2" type="ORF">DL764_009120</name>
</gene>
<feature type="domain" description="2EXR" evidence="1">
    <location>
        <begin position="7"/>
        <end position="141"/>
    </location>
</feature>
<sequence>MARLKTFHAFALLPPELRQSIWEYALPDPKKPSVHIFGARLGHTEQNQLETTNSTRRMSLSRPTNVQFFTPSVPWVERTDWTDTHISAYLTDSALWFTCRESREVAQRCLKGGNYAFFNADIQTGMRIDRRPYAINRSLDLLIMRPFDLDIARPPIDQTMRCASHINRLPGLLPTPGGGGIKLGIEYDPDDLVCAGPNWYFFAESLLDAVHEVACIEGAGRFYLIDKTLKLRDPATDLEKVRGPPDFECSGRRYYEVRGNADVDFRLGSSPLELLFSLRNDWDSLTAKNLFTRPGISKGRLQATTGILACVEARPSGSVVPRRYSTGCVVQ</sequence>
<reference evidence="2 3" key="1">
    <citation type="submission" date="2018-06" db="EMBL/GenBank/DDBJ databases">
        <title>Complete Genomes of Monosporascus.</title>
        <authorList>
            <person name="Robinson A.J."/>
            <person name="Natvig D.O."/>
        </authorList>
    </citation>
    <scope>NUCLEOTIDE SEQUENCE [LARGE SCALE GENOMIC DNA]</scope>
    <source>
        <strain evidence="2 3">CBS 110550</strain>
    </source>
</reference>
<dbReference type="OrthoDB" id="3546385at2759"/>
<evidence type="ECO:0000259" key="1">
    <source>
        <dbReference type="Pfam" id="PF20150"/>
    </source>
</evidence>
<dbReference type="EMBL" id="QJNU01000803">
    <property type="protein sequence ID" value="RYO85733.1"/>
    <property type="molecule type" value="Genomic_DNA"/>
</dbReference>
<evidence type="ECO:0000313" key="2">
    <source>
        <dbReference type="EMBL" id="RYO85733.1"/>
    </source>
</evidence>
<dbReference type="PANTHER" id="PTHR35910:SF1">
    <property type="entry name" value="2EXR DOMAIN-CONTAINING PROTEIN"/>
    <property type="match status" value="1"/>
</dbReference>
<keyword evidence="3" id="KW-1185">Reference proteome</keyword>